<dbReference type="WBParaSite" id="SSLN_0001057901-mRNA-1">
    <property type="protein sequence ID" value="SSLN_0001057901-mRNA-1"/>
    <property type="gene ID" value="SSLN_0001057901"/>
</dbReference>
<reference evidence="4" key="1">
    <citation type="submission" date="2016-06" db="UniProtKB">
        <authorList>
            <consortium name="WormBaseParasite"/>
        </authorList>
    </citation>
    <scope>IDENTIFICATION</scope>
</reference>
<accession>A0A183T133</accession>
<dbReference type="OrthoDB" id="2959108at2759"/>
<dbReference type="PANTHER" id="PTHR47027:SF26">
    <property type="entry name" value="REVERSE TRANSCRIPTASE DOMAIN-CONTAINING PROTEIN"/>
    <property type="match status" value="1"/>
</dbReference>
<organism evidence="4">
    <name type="scientific">Schistocephalus solidus</name>
    <name type="common">Tapeworm</name>
    <dbReference type="NCBI Taxonomy" id="70667"/>
    <lineage>
        <taxon>Eukaryota</taxon>
        <taxon>Metazoa</taxon>
        <taxon>Spiralia</taxon>
        <taxon>Lophotrochozoa</taxon>
        <taxon>Platyhelminthes</taxon>
        <taxon>Cestoda</taxon>
        <taxon>Eucestoda</taxon>
        <taxon>Diphyllobothriidea</taxon>
        <taxon>Diphyllobothriidae</taxon>
        <taxon>Schistocephalus</taxon>
    </lineage>
</organism>
<keyword evidence="3" id="KW-1185">Reference proteome</keyword>
<dbReference type="AlphaFoldDB" id="A0A183T133"/>
<feature type="compositionally biased region" description="Polar residues" evidence="1">
    <location>
        <begin position="101"/>
        <end position="111"/>
    </location>
</feature>
<gene>
    <name evidence="2" type="ORF">SSLN_LOCUS10181</name>
</gene>
<proteinExistence type="predicted"/>
<dbReference type="EMBL" id="UYSU01035707">
    <property type="protein sequence ID" value="VDL96566.1"/>
    <property type="molecule type" value="Genomic_DNA"/>
</dbReference>
<evidence type="ECO:0000313" key="2">
    <source>
        <dbReference type="EMBL" id="VDL96566.1"/>
    </source>
</evidence>
<sequence>MQPPARVSMTTDNDLLFVDDCTHNIVMEEDMQKSTDLFVAGCANLGLTISTAKTVVMPQPPPNAAYNAPQFNVNDRRLDDTPLWSGDLDSLLEPCQEAESLPSQLPPQNTEAEMARPSQEAESLSSQLPPQNTEAEMARQIRTRKSRTGILSIHAMLRQGQLRCSKHLVRMDDERLPKQLFYGKVATGARRQGGQKRHCKDSLKKLLKELQINPATWKGLA</sequence>
<evidence type="ECO:0000256" key="1">
    <source>
        <dbReference type="SAM" id="MobiDB-lite"/>
    </source>
</evidence>
<dbReference type="Proteomes" id="UP000275846">
    <property type="component" value="Unassembled WGS sequence"/>
</dbReference>
<evidence type="ECO:0000313" key="4">
    <source>
        <dbReference type="WBParaSite" id="SSLN_0001057901-mRNA-1"/>
    </source>
</evidence>
<name>A0A183T133_SCHSO</name>
<feature type="region of interest" description="Disordered" evidence="1">
    <location>
        <begin position="97"/>
        <end position="133"/>
    </location>
</feature>
<protein>
    <submittedName>
        <fullName evidence="4">Reverse transcriptase domain-containing protein</fullName>
    </submittedName>
</protein>
<feature type="compositionally biased region" description="Polar residues" evidence="1">
    <location>
        <begin position="120"/>
        <end position="133"/>
    </location>
</feature>
<evidence type="ECO:0000313" key="3">
    <source>
        <dbReference type="Proteomes" id="UP000275846"/>
    </source>
</evidence>
<reference evidence="2 3" key="2">
    <citation type="submission" date="2018-11" db="EMBL/GenBank/DDBJ databases">
        <authorList>
            <consortium name="Pathogen Informatics"/>
        </authorList>
    </citation>
    <scope>NUCLEOTIDE SEQUENCE [LARGE SCALE GENOMIC DNA]</scope>
    <source>
        <strain evidence="2 3">NST_G2</strain>
    </source>
</reference>
<dbReference type="PANTHER" id="PTHR47027">
    <property type="entry name" value="REVERSE TRANSCRIPTASE DOMAIN-CONTAINING PROTEIN"/>
    <property type="match status" value="1"/>
</dbReference>